<dbReference type="AlphaFoldDB" id="G7YNJ6"/>
<proteinExistence type="predicted"/>
<name>G7YNJ6_CLOSI</name>
<dbReference type="EMBL" id="DF143899">
    <property type="protein sequence ID" value="GAA54527.1"/>
    <property type="molecule type" value="Genomic_DNA"/>
</dbReference>
<protein>
    <submittedName>
        <fullName evidence="1">Uncharacterized protein</fullName>
    </submittedName>
</protein>
<accession>G7YNJ6</accession>
<dbReference type="Proteomes" id="UP000008909">
    <property type="component" value="Unassembled WGS sequence"/>
</dbReference>
<organism evidence="1 2">
    <name type="scientific">Clonorchis sinensis</name>
    <name type="common">Chinese liver fluke</name>
    <dbReference type="NCBI Taxonomy" id="79923"/>
    <lineage>
        <taxon>Eukaryota</taxon>
        <taxon>Metazoa</taxon>
        <taxon>Spiralia</taxon>
        <taxon>Lophotrochozoa</taxon>
        <taxon>Platyhelminthes</taxon>
        <taxon>Trematoda</taxon>
        <taxon>Digenea</taxon>
        <taxon>Opisthorchiida</taxon>
        <taxon>Opisthorchiata</taxon>
        <taxon>Opisthorchiidae</taxon>
        <taxon>Clonorchis</taxon>
    </lineage>
</organism>
<sequence>MSTKACKIEPTLLVLSVLGEMGDCFDLVQLGPKRHRKLLIDTPQNRVHSLTQLPPLVVLEIAKMKNVELLGRYCGRLAFFRGNFVETFTGACQNYWYRCTFHTYAAQLILIIVKTNLISSSLGAIGQLMKTVRPVCRRVSNMPSSDYSRFVAVRSMYVQHGITSALQERARWSADKTVRLRAHVVCSVESSMMGLSDNCVWFDDMYTRLTVGVFRTYTGYLGIPVRLVLQRINTRVTRSLHTVELFNCPQR</sequence>
<evidence type="ECO:0000313" key="2">
    <source>
        <dbReference type="Proteomes" id="UP000008909"/>
    </source>
</evidence>
<reference evidence="1" key="1">
    <citation type="journal article" date="2011" name="Genome Biol.">
        <title>The draft genome of the carcinogenic human liver fluke Clonorchis sinensis.</title>
        <authorList>
            <person name="Wang X."/>
            <person name="Chen W."/>
            <person name="Huang Y."/>
            <person name="Sun J."/>
            <person name="Men J."/>
            <person name="Liu H."/>
            <person name="Luo F."/>
            <person name="Guo L."/>
            <person name="Lv X."/>
            <person name="Deng C."/>
            <person name="Zhou C."/>
            <person name="Fan Y."/>
            <person name="Li X."/>
            <person name="Huang L."/>
            <person name="Hu Y."/>
            <person name="Liang C."/>
            <person name="Hu X."/>
            <person name="Xu J."/>
            <person name="Yu X."/>
        </authorList>
    </citation>
    <scope>NUCLEOTIDE SEQUENCE [LARGE SCALE GENOMIC DNA]</scope>
    <source>
        <strain evidence="1">Henan</strain>
    </source>
</reference>
<reference key="2">
    <citation type="submission" date="2011-10" db="EMBL/GenBank/DDBJ databases">
        <title>The genome and transcriptome sequence of Clonorchis sinensis provide insights into the carcinogenic liver fluke.</title>
        <authorList>
            <person name="Wang X."/>
            <person name="Huang Y."/>
            <person name="Chen W."/>
            <person name="Liu H."/>
            <person name="Guo L."/>
            <person name="Chen Y."/>
            <person name="Luo F."/>
            <person name="Zhou W."/>
            <person name="Sun J."/>
            <person name="Mao Q."/>
            <person name="Liang P."/>
            <person name="Zhou C."/>
            <person name="Tian Y."/>
            <person name="Men J."/>
            <person name="Lv X."/>
            <person name="Huang L."/>
            <person name="Zhou J."/>
            <person name="Hu Y."/>
            <person name="Li R."/>
            <person name="Zhang F."/>
            <person name="Lei H."/>
            <person name="Li X."/>
            <person name="Hu X."/>
            <person name="Liang C."/>
            <person name="Xu J."/>
            <person name="Wu Z."/>
            <person name="Yu X."/>
        </authorList>
    </citation>
    <scope>NUCLEOTIDE SEQUENCE</scope>
    <source>
        <strain>Henan</strain>
    </source>
</reference>
<keyword evidence="2" id="KW-1185">Reference proteome</keyword>
<evidence type="ECO:0000313" key="1">
    <source>
        <dbReference type="EMBL" id="GAA54527.1"/>
    </source>
</evidence>
<gene>
    <name evidence="1" type="ORF">CLF_103560</name>
</gene>